<keyword evidence="1" id="KW-0175">Coiled coil</keyword>
<feature type="coiled-coil region" evidence="1">
    <location>
        <begin position="405"/>
        <end position="432"/>
    </location>
</feature>
<dbReference type="EMBL" id="QGKV02000299">
    <property type="protein sequence ID" value="KAF3594861.1"/>
    <property type="molecule type" value="Genomic_DNA"/>
</dbReference>
<gene>
    <name evidence="3" type="ORF">DY000_02021616</name>
</gene>
<comment type="caution">
    <text evidence="3">The sequence shown here is derived from an EMBL/GenBank/DDBJ whole genome shotgun (WGS) entry which is preliminary data.</text>
</comment>
<organism evidence="3 4">
    <name type="scientific">Brassica cretica</name>
    <name type="common">Mustard</name>
    <dbReference type="NCBI Taxonomy" id="69181"/>
    <lineage>
        <taxon>Eukaryota</taxon>
        <taxon>Viridiplantae</taxon>
        <taxon>Streptophyta</taxon>
        <taxon>Embryophyta</taxon>
        <taxon>Tracheophyta</taxon>
        <taxon>Spermatophyta</taxon>
        <taxon>Magnoliopsida</taxon>
        <taxon>eudicotyledons</taxon>
        <taxon>Gunneridae</taxon>
        <taxon>Pentapetalae</taxon>
        <taxon>rosids</taxon>
        <taxon>malvids</taxon>
        <taxon>Brassicales</taxon>
        <taxon>Brassicaceae</taxon>
        <taxon>Brassiceae</taxon>
        <taxon>Brassica</taxon>
    </lineage>
</organism>
<feature type="region of interest" description="Disordered" evidence="2">
    <location>
        <begin position="225"/>
        <end position="283"/>
    </location>
</feature>
<evidence type="ECO:0000256" key="2">
    <source>
        <dbReference type="SAM" id="MobiDB-lite"/>
    </source>
</evidence>
<proteinExistence type="predicted"/>
<sequence length="668" mass="77549">MNTTTKALQYKQQPTHQEQINYKTVSQTRSCSTYKNAMEQIRFEQKLLGKELVSAIRSTGQSAHQSIDNNNATLIDVAGPTSVDRQPEFGRRAYDLYGNMEFYLEEKDEYGVYRDDQRYARDLDGNTIRLHNTDIRQLLERASRDEPSYICLPEHSNLFTKTKLVPEIYTKDEINEMFYGVYGEHEKNKEAFQMKHDGVYYPLNDSISWLTTCMEEMKQDIARIQHATDVARPPSIDRRRPPSIDNRQPPSIDRHHRTSIDNPMPASINDSPPRPHTMKSQKDFHTREEIDQLMEGIYRALETTEERLDGRCDDINFPTDLSISALTSKIEAIQRELVEIQSYIARRPEASSSIDRRNNISTDIHHRTSIDDTTNRGQLVPKMTSDMSDTHYHGEEISADTYATLRRHQFNLESLEERLQRMENTTATMKEKWRRGDEATRDFTGLGMHGIGLFKQVWKEPKLTSNTKLDTTACLRAWYAWDWIIQTSLEGPDTCLKVLASCDRYPQGKACTLFMLRNEIRSVLEISDDFGAFWRYLEQAPEMTIELDHRSILERNNRSILTSVYRSTAKRAESPFGHSRLEAQVLHPVIDTPKIRSVLEISDDFGAFWRYLEQAPEMTIELDHRSILERNNRSILTSAYRSTAKRAESPFGHSRLEAQVFTILQDYS</sequence>
<name>A0ABQ7EEE0_BRACR</name>
<accession>A0ABQ7EEE0</accession>
<reference evidence="3 4" key="1">
    <citation type="journal article" date="2020" name="BMC Genomics">
        <title>Intraspecific diversification of the crop wild relative Brassica cretica Lam. using demographic model selection.</title>
        <authorList>
            <person name="Kioukis A."/>
            <person name="Michalopoulou V.A."/>
            <person name="Briers L."/>
            <person name="Pirintsos S."/>
            <person name="Studholme D.J."/>
            <person name="Pavlidis P."/>
            <person name="Sarris P.F."/>
        </authorList>
    </citation>
    <scope>NUCLEOTIDE SEQUENCE [LARGE SCALE GENOMIC DNA]</scope>
    <source>
        <strain evidence="4">cv. PFS-1207/04</strain>
    </source>
</reference>
<dbReference type="Proteomes" id="UP000266723">
    <property type="component" value="Unassembled WGS sequence"/>
</dbReference>
<dbReference type="CDD" id="cd15482">
    <property type="entry name" value="Sialidase_non-viral"/>
    <property type="match status" value="2"/>
</dbReference>
<keyword evidence="4" id="KW-1185">Reference proteome</keyword>
<evidence type="ECO:0000313" key="3">
    <source>
        <dbReference type="EMBL" id="KAF3594861.1"/>
    </source>
</evidence>
<protein>
    <submittedName>
        <fullName evidence="3">Uncharacterized protein</fullName>
    </submittedName>
</protein>
<evidence type="ECO:0000256" key="1">
    <source>
        <dbReference type="SAM" id="Coils"/>
    </source>
</evidence>
<evidence type="ECO:0000313" key="4">
    <source>
        <dbReference type="Proteomes" id="UP000266723"/>
    </source>
</evidence>